<accession>A0ABN7VID4</accession>
<dbReference type="EMBL" id="CAJVQB010015473">
    <property type="protein sequence ID" value="CAG8774808.1"/>
    <property type="molecule type" value="Genomic_DNA"/>
</dbReference>
<reference evidence="1 2" key="1">
    <citation type="submission" date="2021-06" db="EMBL/GenBank/DDBJ databases">
        <authorList>
            <person name="Kallberg Y."/>
            <person name="Tangrot J."/>
            <person name="Rosling A."/>
        </authorList>
    </citation>
    <scope>NUCLEOTIDE SEQUENCE [LARGE SCALE GENOMIC DNA]</scope>
    <source>
        <strain evidence="1 2">120-4 pot B 10/14</strain>
    </source>
</reference>
<proteinExistence type="predicted"/>
<sequence length="207" mass="25013">AKLIKEIRQCSEYIANKTHPIETQSYYKDLYEKFHKKYLSLLKDIEKTRADDLIVFYSRELQYELEQCPKFYTIESKEYYKDLYKSLSKLYSLVLVDIGANKLYFEYQKQSNTNSLFRLLYELKKKEDNSYDIKKAQQEFRKIESPCYSSLTDNFKNIFKRNLSLTIYHRNNFDCNLTNHISLKKFNLSTESTINELLIRHPSAEWF</sequence>
<evidence type="ECO:0000313" key="1">
    <source>
        <dbReference type="EMBL" id="CAG8774808.1"/>
    </source>
</evidence>
<comment type="caution">
    <text evidence="1">The sequence shown here is derived from an EMBL/GenBank/DDBJ whole genome shotgun (WGS) entry which is preliminary data.</text>
</comment>
<evidence type="ECO:0000313" key="2">
    <source>
        <dbReference type="Proteomes" id="UP000789901"/>
    </source>
</evidence>
<organism evidence="1 2">
    <name type="scientific">Gigaspora margarita</name>
    <dbReference type="NCBI Taxonomy" id="4874"/>
    <lineage>
        <taxon>Eukaryota</taxon>
        <taxon>Fungi</taxon>
        <taxon>Fungi incertae sedis</taxon>
        <taxon>Mucoromycota</taxon>
        <taxon>Glomeromycotina</taxon>
        <taxon>Glomeromycetes</taxon>
        <taxon>Diversisporales</taxon>
        <taxon>Gigasporaceae</taxon>
        <taxon>Gigaspora</taxon>
    </lineage>
</organism>
<name>A0ABN7VID4_GIGMA</name>
<dbReference type="Proteomes" id="UP000789901">
    <property type="component" value="Unassembled WGS sequence"/>
</dbReference>
<keyword evidence="2" id="KW-1185">Reference proteome</keyword>
<feature type="non-terminal residue" evidence="1">
    <location>
        <position position="1"/>
    </location>
</feature>
<gene>
    <name evidence="1" type="ORF">GMARGA_LOCUS18946</name>
</gene>
<protein>
    <submittedName>
        <fullName evidence="1">29769_t:CDS:1</fullName>
    </submittedName>
</protein>